<comment type="caution">
    <text evidence="2">The sequence shown here is derived from an EMBL/GenBank/DDBJ whole genome shotgun (WGS) entry which is preliminary data.</text>
</comment>
<keyword evidence="3" id="KW-1185">Reference proteome</keyword>
<feature type="compositionally biased region" description="Polar residues" evidence="1">
    <location>
        <begin position="1"/>
        <end position="23"/>
    </location>
</feature>
<organism evidence="2 3">
    <name type="scientific">Xenotaenia resolanae</name>
    <dbReference type="NCBI Taxonomy" id="208358"/>
    <lineage>
        <taxon>Eukaryota</taxon>
        <taxon>Metazoa</taxon>
        <taxon>Chordata</taxon>
        <taxon>Craniata</taxon>
        <taxon>Vertebrata</taxon>
        <taxon>Euteleostomi</taxon>
        <taxon>Actinopterygii</taxon>
        <taxon>Neopterygii</taxon>
        <taxon>Teleostei</taxon>
        <taxon>Neoteleostei</taxon>
        <taxon>Acanthomorphata</taxon>
        <taxon>Ovalentaria</taxon>
        <taxon>Atherinomorphae</taxon>
        <taxon>Cyprinodontiformes</taxon>
        <taxon>Goodeidae</taxon>
        <taxon>Xenotaenia</taxon>
    </lineage>
</organism>
<dbReference type="Proteomes" id="UP001444071">
    <property type="component" value="Unassembled WGS sequence"/>
</dbReference>
<evidence type="ECO:0000313" key="2">
    <source>
        <dbReference type="EMBL" id="MEQ2277183.1"/>
    </source>
</evidence>
<sequence>MHDYLNNSTNNFLKDNRHNSYNRMPNPKGAKRGLESSKSRLTSETANGVNATTGNMLFDNSHNDAANPLTLALNEEEIDDFPTLCVTPLKLPAPKKVMYECSNPDPSATNEIISSLSALINSRSDNLEIMVKEYTLKIEGLKKTIDFICAEMKDVKGKVSDLEKKSYKRGRSGG</sequence>
<protein>
    <submittedName>
        <fullName evidence="2">Uncharacterized protein</fullName>
    </submittedName>
</protein>
<proteinExistence type="predicted"/>
<accession>A0ABV0X7P0</accession>
<reference evidence="2 3" key="1">
    <citation type="submission" date="2021-06" db="EMBL/GenBank/DDBJ databases">
        <authorList>
            <person name="Palmer J.M."/>
        </authorList>
    </citation>
    <scope>NUCLEOTIDE SEQUENCE [LARGE SCALE GENOMIC DNA]</scope>
    <source>
        <strain evidence="2 3">XR_2019</strain>
        <tissue evidence="2">Muscle</tissue>
    </source>
</reference>
<feature type="compositionally biased region" description="Polar residues" evidence="1">
    <location>
        <begin position="39"/>
        <end position="55"/>
    </location>
</feature>
<dbReference type="EMBL" id="JAHRIM010090982">
    <property type="protein sequence ID" value="MEQ2277183.1"/>
    <property type="molecule type" value="Genomic_DNA"/>
</dbReference>
<name>A0ABV0X7P0_9TELE</name>
<feature type="region of interest" description="Disordered" evidence="1">
    <location>
        <begin position="1"/>
        <end position="55"/>
    </location>
</feature>
<gene>
    <name evidence="2" type="ORF">XENORESO_021424</name>
</gene>
<evidence type="ECO:0000256" key="1">
    <source>
        <dbReference type="SAM" id="MobiDB-lite"/>
    </source>
</evidence>
<evidence type="ECO:0000313" key="3">
    <source>
        <dbReference type="Proteomes" id="UP001444071"/>
    </source>
</evidence>